<gene>
    <name evidence="11" type="ORF">HLPCO_002027</name>
</gene>
<dbReference type="EC" id="3.6.3.-" evidence="11"/>
<comment type="similarity">
    <text evidence="2">Belongs to the ABC transporter superfamily.</text>
</comment>
<sequence>MSKKKERTFMSFKRLLKLFPNKRYLIVGIMFTILLSFTTVFFSHVLKLIIDSVMDKNFDLFYQSLYVILGLIVVDIIGTYIKTRLLGTYAESGVSKLRKKLAEQLSKLKFERLSSKHSGDYVSRATNDIGKLRSFVSTTISQTISVPLTAIGAIIYLCILDLRLTLFSLVLIPVLFIGAGILSIPIGKISKTLQEKLGKVNGIAQDTIQGVEVSKAYMLEEDLGITYQKAVSEAVESGKQLAKRRSILESFSQFLGIIPFFTTFLLGGYFVIKGPMSVGELLAFINLLNQVTHPISALPRIWAEAKSSLAATDRIYEVLDEEVERIDGAQYSLDNSEPLISFKNVQFRYPDKLQLLFENLTISIYEGESIALVGPSGGGKSSIMKLLLGYYEHYEGEIIIGGHEVRKWSLKHLRNQIGFVAQDTFLFPETIEENIRYGKNNSDLNEVIESAKAANAHVFIEEFKDGYNTLVGELGNRLSGGQKQRLSIARAKLKDAPILLLDEATSALDTESEAIVRDALNKFMVGKTSITIAHRLSTIKHVDRILVVSGGRVVEEGTHEELLSINGVYSDLYNKQLYNSEDKTNPQVMGGIVNE</sequence>
<evidence type="ECO:0000256" key="5">
    <source>
        <dbReference type="ARBA" id="ARBA00022840"/>
    </source>
</evidence>
<feature type="transmembrane region" description="Helical" evidence="8">
    <location>
        <begin position="24"/>
        <end position="49"/>
    </location>
</feature>
<evidence type="ECO:0000256" key="6">
    <source>
        <dbReference type="ARBA" id="ARBA00022989"/>
    </source>
</evidence>
<evidence type="ECO:0000259" key="10">
    <source>
        <dbReference type="PROSITE" id="PS50929"/>
    </source>
</evidence>
<dbReference type="PROSITE" id="PS50893">
    <property type="entry name" value="ABC_TRANSPORTER_2"/>
    <property type="match status" value="1"/>
</dbReference>
<dbReference type="Proteomes" id="UP000005707">
    <property type="component" value="Unassembled WGS sequence"/>
</dbReference>
<organism evidence="11 12">
    <name type="scientific">Haloplasma contractile SSD-17B</name>
    <dbReference type="NCBI Taxonomy" id="1033810"/>
    <lineage>
        <taxon>Bacteria</taxon>
        <taxon>Bacillati</taxon>
        <taxon>Mycoplasmatota</taxon>
        <taxon>Mollicutes</taxon>
        <taxon>Haloplasmatales</taxon>
        <taxon>Haloplasmataceae</taxon>
        <taxon>Haloplasma</taxon>
    </lineage>
</organism>
<dbReference type="OrthoDB" id="9762778at2"/>
<comment type="subcellular location">
    <subcellularLocation>
        <location evidence="1">Cell membrane</location>
        <topology evidence="1">Multi-pass membrane protein</topology>
    </subcellularLocation>
</comment>
<keyword evidence="5" id="KW-0067">ATP-binding</keyword>
<dbReference type="InterPro" id="IPR036640">
    <property type="entry name" value="ABC1_TM_sf"/>
</dbReference>
<feature type="domain" description="ABC transmembrane type-1" evidence="10">
    <location>
        <begin position="26"/>
        <end position="307"/>
    </location>
</feature>
<evidence type="ECO:0000313" key="12">
    <source>
        <dbReference type="Proteomes" id="UP000005707"/>
    </source>
</evidence>
<reference evidence="11 12" key="2">
    <citation type="journal article" date="2013" name="PLoS ONE">
        <title>INDIGO - INtegrated Data Warehouse of MIcrobial GenOmes with Examples from the Red Sea Extremophiles.</title>
        <authorList>
            <person name="Alam I."/>
            <person name="Antunes A."/>
            <person name="Kamau A.A."/>
            <person name="Ba Alawi W."/>
            <person name="Kalkatawi M."/>
            <person name="Stingl U."/>
            <person name="Bajic V.B."/>
        </authorList>
    </citation>
    <scope>NUCLEOTIDE SEQUENCE [LARGE SCALE GENOMIC DNA]</scope>
    <source>
        <strain evidence="11 12">SSD-17B</strain>
    </source>
</reference>
<dbReference type="FunFam" id="3.40.50.300:FF:000218">
    <property type="entry name" value="Multidrug ABC transporter ATP-binding protein"/>
    <property type="match status" value="1"/>
</dbReference>
<evidence type="ECO:0000259" key="9">
    <source>
        <dbReference type="PROSITE" id="PS50893"/>
    </source>
</evidence>
<comment type="caution">
    <text evidence="11">The sequence shown here is derived from an EMBL/GenBank/DDBJ whole genome shotgun (WGS) entry which is preliminary data.</text>
</comment>
<dbReference type="SUPFAM" id="SSF90123">
    <property type="entry name" value="ABC transporter transmembrane region"/>
    <property type="match status" value="1"/>
</dbReference>
<feature type="transmembrane region" description="Helical" evidence="8">
    <location>
        <begin position="61"/>
        <end position="81"/>
    </location>
</feature>
<dbReference type="Gene3D" id="1.20.1560.10">
    <property type="entry name" value="ABC transporter type 1, transmembrane domain"/>
    <property type="match status" value="1"/>
</dbReference>
<dbReference type="InterPro" id="IPR039421">
    <property type="entry name" value="Type_1_exporter"/>
</dbReference>
<name>U2EAI1_9MOLU</name>
<dbReference type="InterPro" id="IPR003439">
    <property type="entry name" value="ABC_transporter-like_ATP-bd"/>
</dbReference>
<dbReference type="PANTHER" id="PTHR43394:SF1">
    <property type="entry name" value="ATP-BINDING CASSETTE SUB-FAMILY B MEMBER 10, MITOCHONDRIAL"/>
    <property type="match status" value="1"/>
</dbReference>
<keyword evidence="3 8" id="KW-0812">Transmembrane</keyword>
<keyword evidence="11" id="KW-0378">Hydrolase</keyword>
<dbReference type="GO" id="GO:0016887">
    <property type="term" value="F:ATP hydrolysis activity"/>
    <property type="evidence" value="ECO:0007669"/>
    <property type="project" value="InterPro"/>
</dbReference>
<keyword evidence="12" id="KW-1185">Reference proteome</keyword>
<dbReference type="Gene3D" id="3.40.50.300">
    <property type="entry name" value="P-loop containing nucleotide triphosphate hydrolases"/>
    <property type="match status" value="1"/>
</dbReference>
<keyword evidence="7 8" id="KW-0472">Membrane</keyword>
<keyword evidence="6 8" id="KW-1133">Transmembrane helix</keyword>
<dbReference type="InParanoid" id="U2EAI1"/>
<dbReference type="SUPFAM" id="SSF52540">
    <property type="entry name" value="P-loop containing nucleoside triphosphate hydrolases"/>
    <property type="match status" value="1"/>
</dbReference>
<dbReference type="GO" id="GO:0015421">
    <property type="term" value="F:ABC-type oligopeptide transporter activity"/>
    <property type="evidence" value="ECO:0007669"/>
    <property type="project" value="TreeGrafter"/>
</dbReference>
<dbReference type="eggNOG" id="COG1132">
    <property type="taxonomic scope" value="Bacteria"/>
</dbReference>
<proteinExistence type="inferred from homology"/>
<feature type="transmembrane region" description="Helical" evidence="8">
    <location>
        <begin position="254"/>
        <end position="272"/>
    </location>
</feature>
<dbReference type="InterPro" id="IPR003593">
    <property type="entry name" value="AAA+_ATPase"/>
</dbReference>
<dbReference type="GO" id="GO:0005524">
    <property type="term" value="F:ATP binding"/>
    <property type="evidence" value="ECO:0007669"/>
    <property type="project" value="UniProtKB-KW"/>
</dbReference>
<dbReference type="InterPro" id="IPR027417">
    <property type="entry name" value="P-loop_NTPase"/>
</dbReference>
<dbReference type="PANTHER" id="PTHR43394">
    <property type="entry name" value="ATP-DEPENDENT PERMEASE MDL1, MITOCHONDRIAL"/>
    <property type="match status" value="1"/>
</dbReference>
<reference evidence="11 12" key="1">
    <citation type="journal article" date="2011" name="J. Bacteriol.">
        <title>Genome sequence of Haloplasma contractile, an unusual contractile bacterium from a deep-sea anoxic brine lake.</title>
        <authorList>
            <person name="Antunes A."/>
            <person name="Alam I."/>
            <person name="El Dorry H."/>
            <person name="Siam R."/>
            <person name="Robertson A."/>
            <person name="Bajic V.B."/>
            <person name="Stingl U."/>
        </authorList>
    </citation>
    <scope>NUCLEOTIDE SEQUENCE [LARGE SCALE GENOMIC DNA]</scope>
    <source>
        <strain evidence="11 12">SSD-17B</strain>
    </source>
</reference>
<evidence type="ECO:0000256" key="4">
    <source>
        <dbReference type="ARBA" id="ARBA00022741"/>
    </source>
</evidence>
<evidence type="ECO:0000256" key="3">
    <source>
        <dbReference type="ARBA" id="ARBA00022692"/>
    </source>
</evidence>
<keyword evidence="4" id="KW-0547">Nucleotide-binding</keyword>
<dbReference type="STRING" id="1033810.HLPCO_002027"/>
<dbReference type="AlphaFoldDB" id="U2EAI1"/>
<protein>
    <submittedName>
        <fullName evidence="11">ABC transporter protein</fullName>
        <ecNumber evidence="11">3.6.3.-</ecNumber>
    </submittedName>
</protein>
<dbReference type="Pfam" id="PF00664">
    <property type="entry name" value="ABC_membrane"/>
    <property type="match status" value="1"/>
</dbReference>
<dbReference type="EMBL" id="AFNU02000006">
    <property type="protein sequence ID" value="ERJ12108.1"/>
    <property type="molecule type" value="Genomic_DNA"/>
</dbReference>
<evidence type="ECO:0000256" key="8">
    <source>
        <dbReference type="SAM" id="Phobius"/>
    </source>
</evidence>
<evidence type="ECO:0000256" key="1">
    <source>
        <dbReference type="ARBA" id="ARBA00004651"/>
    </source>
</evidence>
<dbReference type="SMART" id="SM00382">
    <property type="entry name" value="AAA"/>
    <property type="match status" value="1"/>
</dbReference>
<feature type="transmembrane region" description="Helical" evidence="8">
    <location>
        <begin position="165"/>
        <end position="186"/>
    </location>
</feature>
<feature type="domain" description="ABC transporter" evidence="9">
    <location>
        <begin position="340"/>
        <end position="575"/>
    </location>
</feature>
<dbReference type="GO" id="GO:0005886">
    <property type="term" value="C:plasma membrane"/>
    <property type="evidence" value="ECO:0007669"/>
    <property type="project" value="UniProtKB-SubCell"/>
</dbReference>
<evidence type="ECO:0000313" key="11">
    <source>
        <dbReference type="EMBL" id="ERJ12108.1"/>
    </source>
</evidence>
<dbReference type="PROSITE" id="PS50929">
    <property type="entry name" value="ABC_TM1F"/>
    <property type="match status" value="1"/>
</dbReference>
<evidence type="ECO:0000256" key="7">
    <source>
        <dbReference type="ARBA" id="ARBA00023136"/>
    </source>
</evidence>
<accession>U2EAI1</accession>
<dbReference type="CDD" id="cd07346">
    <property type="entry name" value="ABC_6TM_exporters"/>
    <property type="match status" value="1"/>
</dbReference>
<evidence type="ECO:0000256" key="2">
    <source>
        <dbReference type="ARBA" id="ARBA00005417"/>
    </source>
</evidence>
<dbReference type="InterPro" id="IPR011527">
    <property type="entry name" value="ABC1_TM_dom"/>
</dbReference>
<feature type="transmembrane region" description="Helical" evidence="8">
    <location>
        <begin position="140"/>
        <end position="159"/>
    </location>
</feature>
<dbReference type="RefSeq" id="WP_008827286.1">
    <property type="nucleotide sequence ID" value="NZ_AFNU02000006.1"/>
</dbReference>
<dbReference type="Pfam" id="PF00005">
    <property type="entry name" value="ABC_tran"/>
    <property type="match status" value="1"/>
</dbReference>